<dbReference type="GO" id="GO:0061630">
    <property type="term" value="F:ubiquitin protein ligase activity"/>
    <property type="evidence" value="ECO:0007669"/>
    <property type="project" value="TreeGrafter"/>
</dbReference>
<dbReference type="Gene3D" id="3.30.40.10">
    <property type="entry name" value="Zinc/RING finger domain, C3HC4 (zinc finger)"/>
    <property type="match status" value="1"/>
</dbReference>
<keyword evidence="5" id="KW-0472">Membrane</keyword>
<dbReference type="GO" id="GO:0008270">
    <property type="term" value="F:zinc ion binding"/>
    <property type="evidence" value="ECO:0007669"/>
    <property type="project" value="UniProtKB-KW"/>
</dbReference>
<dbReference type="SUPFAM" id="SSF57850">
    <property type="entry name" value="RING/U-box"/>
    <property type="match status" value="1"/>
</dbReference>
<sequence>LFSLSLYSEEYECKICYNYFDADRHKPKLLGCSHTFCLECLDSLHFREGRGWRIGCPLCRHRTPVPEYRVHNLPDNTTVADALPINIKLARHIDELVNTQNTDVGLSVSSTSQDSNESCHTCRQVALITGCVCATFCFLSMLVLLFLGLVFVIICLEKILSPRWS</sequence>
<keyword evidence="5" id="KW-1133">Transmembrane helix</keyword>
<reference evidence="7" key="3">
    <citation type="submission" date="2025-09" db="UniProtKB">
        <authorList>
            <consortium name="Ensembl"/>
        </authorList>
    </citation>
    <scope>IDENTIFICATION</scope>
</reference>
<evidence type="ECO:0000313" key="8">
    <source>
        <dbReference type="Proteomes" id="UP000472263"/>
    </source>
</evidence>
<dbReference type="AlphaFoldDB" id="A0A667XTZ0"/>
<dbReference type="InterPro" id="IPR027370">
    <property type="entry name" value="Znf-RING_euk"/>
</dbReference>
<dbReference type="InterPro" id="IPR013083">
    <property type="entry name" value="Znf_RING/FYVE/PHD"/>
</dbReference>
<feature type="transmembrane region" description="Helical" evidence="5">
    <location>
        <begin position="125"/>
        <end position="156"/>
    </location>
</feature>
<proteinExistence type="predicted"/>
<dbReference type="Ensembl" id="ENSMMDT00005021595.1">
    <property type="protein sequence ID" value="ENSMMDP00005021110.1"/>
    <property type="gene ID" value="ENSMMDG00005010345.1"/>
</dbReference>
<reference evidence="7" key="1">
    <citation type="submission" date="2019-06" db="EMBL/GenBank/DDBJ databases">
        <authorList>
            <consortium name="Wellcome Sanger Institute Data Sharing"/>
        </authorList>
    </citation>
    <scope>NUCLEOTIDE SEQUENCE [LARGE SCALE GENOMIC DNA]</scope>
</reference>
<keyword evidence="2 4" id="KW-0863">Zinc-finger</keyword>
<name>A0A667XTZ0_9TELE</name>
<dbReference type="PROSITE" id="PS50089">
    <property type="entry name" value="ZF_RING_2"/>
    <property type="match status" value="1"/>
</dbReference>
<evidence type="ECO:0000256" key="4">
    <source>
        <dbReference type="PROSITE-ProRule" id="PRU00175"/>
    </source>
</evidence>
<evidence type="ECO:0000256" key="3">
    <source>
        <dbReference type="ARBA" id="ARBA00022833"/>
    </source>
</evidence>
<reference evidence="7" key="2">
    <citation type="submission" date="2025-08" db="UniProtKB">
        <authorList>
            <consortium name="Ensembl"/>
        </authorList>
    </citation>
    <scope>IDENTIFICATION</scope>
</reference>
<evidence type="ECO:0000313" key="7">
    <source>
        <dbReference type="Ensembl" id="ENSMMDP00005021110.1"/>
    </source>
</evidence>
<dbReference type="SMART" id="SM00184">
    <property type="entry name" value="RING"/>
    <property type="match status" value="1"/>
</dbReference>
<keyword evidence="3" id="KW-0862">Zinc</keyword>
<evidence type="ECO:0000256" key="2">
    <source>
        <dbReference type="ARBA" id="ARBA00022771"/>
    </source>
</evidence>
<dbReference type="Pfam" id="PF13445">
    <property type="entry name" value="zf-RING_UBOX"/>
    <property type="match status" value="1"/>
</dbReference>
<dbReference type="InterPro" id="IPR051435">
    <property type="entry name" value="RING_finger_E3_ubiq-ligases"/>
</dbReference>
<dbReference type="PANTHER" id="PTHR22791">
    <property type="entry name" value="RING-TYPE DOMAIN-CONTAINING PROTEIN"/>
    <property type="match status" value="1"/>
</dbReference>
<evidence type="ECO:0000256" key="5">
    <source>
        <dbReference type="SAM" id="Phobius"/>
    </source>
</evidence>
<dbReference type="PROSITE" id="PS00518">
    <property type="entry name" value="ZF_RING_1"/>
    <property type="match status" value="1"/>
</dbReference>
<dbReference type="InterPro" id="IPR017907">
    <property type="entry name" value="Znf_RING_CS"/>
</dbReference>
<evidence type="ECO:0000256" key="1">
    <source>
        <dbReference type="ARBA" id="ARBA00022723"/>
    </source>
</evidence>
<dbReference type="GeneTree" id="ENSGT00940000166595"/>
<feature type="domain" description="RING-type" evidence="6">
    <location>
        <begin position="13"/>
        <end position="60"/>
    </location>
</feature>
<dbReference type="InParanoid" id="A0A667XTZ0"/>
<dbReference type="PANTHER" id="PTHR22791:SF17">
    <property type="entry name" value="RING-TYPE DOMAIN-CONTAINING PROTEIN"/>
    <property type="match status" value="1"/>
</dbReference>
<protein>
    <recommendedName>
        <fullName evidence="6">RING-type domain-containing protein</fullName>
    </recommendedName>
</protein>
<organism evidence="7 8">
    <name type="scientific">Myripristis murdjan</name>
    <name type="common">pinecone soldierfish</name>
    <dbReference type="NCBI Taxonomy" id="586833"/>
    <lineage>
        <taxon>Eukaryota</taxon>
        <taxon>Metazoa</taxon>
        <taxon>Chordata</taxon>
        <taxon>Craniata</taxon>
        <taxon>Vertebrata</taxon>
        <taxon>Euteleostomi</taxon>
        <taxon>Actinopterygii</taxon>
        <taxon>Neopterygii</taxon>
        <taxon>Teleostei</taxon>
        <taxon>Neoteleostei</taxon>
        <taxon>Acanthomorphata</taxon>
        <taxon>Holocentriformes</taxon>
        <taxon>Holocentridae</taxon>
        <taxon>Myripristis</taxon>
    </lineage>
</organism>
<evidence type="ECO:0000259" key="6">
    <source>
        <dbReference type="PROSITE" id="PS50089"/>
    </source>
</evidence>
<keyword evidence="8" id="KW-1185">Reference proteome</keyword>
<keyword evidence="1" id="KW-0479">Metal-binding</keyword>
<dbReference type="Proteomes" id="UP000472263">
    <property type="component" value="Chromosome 17"/>
</dbReference>
<keyword evidence="5" id="KW-0812">Transmembrane</keyword>
<dbReference type="GO" id="GO:0016567">
    <property type="term" value="P:protein ubiquitination"/>
    <property type="evidence" value="ECO:0007669"/>
    <property type="project" value="TreeGrafter"/>
</dbReference>
<dbReference type="InterPro" id="IPR001841">
    <property type="entry name" value="Znf_RING"/>
</dbReference>
<accession>A0A667XTZ0</accession>